<evidence type="ECO:0000256" key="4">
    <source>
        <dbReference type="SAM" id="Phobius"/>
    </source>
</evidence>
<evidence type="ECO:0000313" key="5">
    <source>
        <dbReference type="EMBL" id="WYY05837.1"/>
    </source>
</evidence>
<dbReference type="PANTHER" id="PTHR37042:SF4">
    <property type="entry name" value="OUTER MEMBRANE PROTEIN RV1973"/>
    <property type="match status" value="1"/>
</dbReference>
<evidence type="ECO:0000313" key="6">
    <source>
        <dbReference type="Proteomes" id="UP001479933"/>
    </source>
</evidence>
<proteinExistence type="predicted"/>
<sequence length="219" mass="23215">MTDEQTDAGPAPDPQASRDRQSANLRLQQAQQRYDAAVEAEAQAREAAAPARLRRSHRRAAAIRLTVVVAVLAALVLGAIGWWAHSSAASISGDLDDERTAEKSAEQAIVTMLTADPAHAAEYVKKVVDVTTGDQQVRVRGTSTQLQELVAAQPRPATGQILASGVVGRDRSGITVLVVAQTTTPELVGGDADRNRVGVSVTMKQVDDHWLVARAEAVS</sequence>
<keyword evidence="4" id="KW-0812">Transmembrane</keyword>
<gene>
    <name evidence="5" type="ORF">RVF87_12150</name>
</gene>
<keyword evidence="6" id="KW-1185">Reference proteome</keyword>
<keyword evidence="2 4" id="KW-0472">Membrane</keyword>
<comment type="subcellular location">
    <subcellularLocation>
        <location evidence="1">Membrane</location>
    </subcellularLocation>
</comment>
<dbReference type="PANTHER" id="PTHR37042">
    <property type="entry name" value="OUTER MEMBRANE PROTEIN RV1973"/>
    <property type="match status" value="1"/>
</dbReference>
<evidence type="ECO:0000256" key="3">
    <source>
        <dbReference type="SAM" id="MobiDB-lite"/>
    </source>
</evidence>
<dbReference type="EMBL" id="CP136137">
    <property type="protein sequence ID" value="WYY05837.1"/>
    <property type="molecule type" value="Genomic_DNA"/>
</dbReference>
<dbReference type="RefSeq" id="WP_244885316.1">
    <property type="nucleotide sequence ID" value="NZ_CP136137.1"/>
</dbReference>
<evidence type="ECO:0000256" key="2">
    <source>
        <dbReference type="ARBA" id="ARBA00023136"/>
    </source>
</evidence>
<dbReference type="Proteomes" id="UP001479933">
    <property type="component" value="Chromosome"/>
</dbReference>
<organism evidence="5 6">
    <name type="scientific">Gordonia hydrophobica</name>
    <dbReference type="NCBI Taxonomy" id="40516"/>
    <lineage>
        <taxon>Bacteria</taxon>
        <taxon>Bacillati</taxon>
        <taxon>Actinomycetota</taxon>
        <taxon>Actinomycetes</taxon>
        <taxon>Mycobacteriales</taxon>
        <taxon>Gordoniaceae</taxon>
        <taxon>Gordonia</taxon>
    </lineage>
</organism>
<reference evidence="5 6" key="1">
    <citation type="journal article" date="2023" name="Virus Evol.">
        <title>Computational host range prediction-The good, the bad, and the ugly.</title>
        <authorList>
            <person name="Howell A.A."/>
            <person name="Versoza C.J."/>
            <person name="Pfeifer S.P."/>
        </authorList>
    </citation>
    <scope>NUCLEOTIDE SEQUENCE [LARGE SCALE GENOMIC DNA]</scope>
    <source>
        <strain evidence="5 6">1610/1b</strain>
    </source>
</reference>
<feature type="transmembrane region" description="Helical" evidence="4">
    <location>
        <begin position="62"/>
        <end position="84"/>
    </location>
</feature>
<protein>
    <recommendedName>
        <fullName evidence="7">Mce-associated membrane protein</fullName>
    </recommendedName>
</protein>
<keyword evidence="4" id="KW-1133">Transmembrane helix</keyword>
<feature type="region of interest" description="Disordered" evidence="3">
    <location>
        <begin position="1"/>
        <end position="23"/>
    </location>
</feature>
<accession>A0ABZ2TWG0</accession>
<evidence type="ECO:0000256" key="1">
    <source>
        <dbReference type="ARBA" id="ARBA00004370"/>
    </source>
</evidence>
<name>A0ABZ2TWG0_9ACTN</name>
<evidence type="ECO:0008006" key="7">
    <source>
        <dbReference type="Google" id="ProtNLM"/>
    </source>
</evidence>